<dbReference type="Proteomes" id="UP000257016">
    <property type="component" value="Unassembled WGS sequence"/>
</dbReference>
<evidence type="ECO:0008006" key="3">
    <source>
        <dbReference type="Google" id="ProtNLM"/>
    </source>
</evidence>
<feature type="chain" id="PRO_5017068881" description="Secreted protein" evidence="1">
    <location>
        <begin position="24"/>
        <end position="68"/>
    </location>
</feature>
<name>A0A375CJ10_9BURK</name>
<dbReference type="AlphaFoldDB" id="A0A375CJ10"/>
<evidence type="ECO:0000313" key="2">
    <source>
        <dbReference type="EMBL" id="SOY71881.1"/>
    </source>
</evidence>
<gene>
    <name evidence="2" type="ORF">CBM2586_B130601</name>
</gene>
<evidence type="ECO:0000256" key="1">
    <source>
        <dbReference type="SAM" id="SignalP"/>
    </source>
</evidence>
<protein>
    <recommendedName>
        <fullName evidence="3">Secreted protein</fullName>
    </recommendedName>
</protein>
<sequence>MGRLQTQALLSLSSVATSVLALAPLQTSTVAHELPVCSIFSKYRPKVALCQRSGCRIPLSFCQVGGRH</sequence>
<organism evidence="2">
    <name type="scientific">Cupriavidus taiwanensis</name>
    <dbReference type="NCBI Taxonomy" id="164546"/>
    <lineage>
        <taxon>Bacteria</taxon>
        <taxon>Pseudomonadati</taxon>
        <taxon>Pseudomonadota</taxon>
        <taxon>Betaproteobacteria</taxon>
        <taxon>Burkholderiales</taxon>
        <taxon>Burkholderiaceae</taxon>
        <taxon>Cupriavidus</taxon>
    </lineage>
</organism>
<reference evidence="2" key="1">
    <citation type="submission" date="2018-01" db="EMBL/GenBank/DDBJ databases">
        <authorList>
            <person name="Clerissi C."/>
        </authorList>
    </citation>
    <scope>NUCLEOTIDE SEQUENCE</scope>
    <source>
        <strain evidence="2">Cupriavidus taiwanensis LMG 19430</strain>
    </source>
</reference>
<proteinExistence type="predicted"/>
<accession>A0A375CJ10</accession>
<keyword evidence="1" id="KW-0732">Signal</keyword>
<feature type="signal peptide" evidence="1">
    <location>
        <begin position="1"/>
        <end position="23"/>
    </location>
</feature>
<dbReference type="EMBL" id="OFSN01000019">
    <property type="protein sequence ID" value="SOY71881.1"/>
    <property type="molecule type" value="Genomic_DNA"/>
</dbReference>
<comment type="caution">
    <text evidence="2">The sequence shown here is derived from an EMBL/GenBank/DDBJ whole genome shotgun (WGS) entry which is preliminary data.</text>
</comment>